<dbReference type="Gene3D" id="3.40.50.300">
    <property type="entry name" value="P-loop containing nucleotide triphosphate hydrolases"/>
    <property type="match status" value="1"/>
</dbReference>
<dbReference type="GO" id="GO:0005524">
    <property type="term" value="F:ATP binding"/>
    <property type="evidence" value="ECO:0007669"/>
    <property type="project" value="UniProtKB-KW"/>
</dbReference>
<name>A0A7G8T7T9_9FIRM</name>
<dbReference type="PROSITE" id="PS50893">
    <property type="entry name" value="ABC_TRANSPORTER_2"/>
    <property type="match status" value="1"/>
</dbReference>
<accession>A0A7G8T7T9</accession>
<dbReference type="PANTHER" id="PTHR43158:SF5">
    <property type="entry name" value="ABC TRANSPORTER, ATP-BINDING PROTEIN"/>
    <property type="match status" value="1"/>
</dbReference>
<keyword evidence="2 4" id="KW-0067">ATP-binding</keyword>
<evidence type="ECO:0000256" key="2">
    <source>
        <dbReference type="ARBA" id="ARBA00022840"/>
    </source>
</evidence>
<dbReference type="InterPro" id="IPR003439">
    <property type="entry name" value="ABC_transporter-like_ATP-bd"/>
</dbReference>
<gene>
    <name evidence="4" type="ORF">HCR03_13200</name>
</gene>
<proteinExistence type="predicted"/>
<reference evidence="4 5" key="1">
    <citation type="submission" date="2020-08" db="EMBL/GenBank/DDBJ databases">
        <title>The isolate Caproiciproducens sp. 7D4C2 produces n-caproate at mildly acidic conditions from hexoses: genome and rBOX comparison with related strains and chain-elongating bacteria.</title>
        <authorList>
            <person name="Esquivel-Elizondo S."/>
            <person name="Bagci C."/>
            <person name="Temovska M."/>
            <person name="Jeon B.S."/>
            <person name="Bessarab I."/>
            <person name="Williams R.B.H."/>
            <person name="Huson D.H."/>
            <person name="Angenent L.T."/>
        </authorList>
    </citation>
    <scope>NUCLEOTIDE SEQUENCE [LARGE SCALE GENOMIC DNA]</scope>
    <source>
        <strain evidence="4 5">7D4C2</strain>
    </source>
</reference>
<dbReference type="PANTHER" id="PTHR43158">
    <property type="entry name" value="SKFA PEPTIDE EXPORT ATP-BINDING PROTEIN SKFE"/>
    <property type="match status" value="1"/>
</dbReference>
<dbReference type="Proteomes" id="UP000515909">
    <property type="component" value="Chromosome"/>
</dbReference>
<evidence type="ECO:0000313" key="4">
    <source>
        <dbReference type="EMBL" id="QNK39680.1"/>
    </source>
</evidence>
<protein>
    <submittedName>
        <fullName evidence="4">ABC transporter ATP-binding protein</fullName>
    </submittedName>
</protein>
<dbReference type="KEGG" id="cfem:HCR03_13200"/>
<dbReference type="CDD" id="cd03230">
    <property type="entry name" value="ABC_DR_subfamily_A"/>
    <property type="match status" value="1"/>
</dbReference>
<dbReference type="SUPFAM" id="SSF52540">
    <property type="entry name" value="P-loop containing nucleoside triphosphate hydrolases"/>
    <property type="match status" value="1"/>
</dbReference>
<dbReference type="AlphaFoldDB" id="A0A7G8T7T9"/>
<dbReference type="InterPro" id="IPR027417">
    <property type="entry name" value="P-loop_NTPase"/>
</dbReference>
<feature type="domain" description="ABC transporter" evidence="3">
    <location>
        <begin position="3"/>
        <end position="228"/>
    </location>
</feature>
<dbReference type="RefSeq" id="WP_187034627.1">
    <property type="nucleotide sequence ID" value="NZ_CP060286.1"/>
</dbReference>
<dbReference type="Pfam" id="PF00005">
    <property type="entry name" value="ABC_tran"/>
    <property type="match status" value="1"/>
</dbReference>
<evidence type="ECO:0000259" key="3">
    <source>
        <dbReference type="PROSITE" id="PS50893"/>
    </source>
</evidence>
<sequence>MGIELKGVTKRFKGAAALDRVGLTLEDRHIYGLLGRNGAGKSTLLNLIAGRLLPTQGEILVDGEPVLENDRALGKIYCMSEANYFPEGLRVREIFRFTSEFYPRFDLPYALNLSEKFELDLNAKNNKLSTGYGTILKIITALASGAPILLLDEPVLGLDAGNRELFYRELIQNFSENPRLIVFSTHLIEEAAKLIDRAVMLRRGKLILNEDVETLLEDSYLIKGPAQAADRYAEGRTVISSELLGGLKTVYLRGRPDPGALGGDLISEKIDLQKLFIELTGRRKENQK</sequence>
<dbReference type="SMART" id="SM00382">
    <property type="entry name" value="AAA"/>
    <property type="match status" value="1"/>
</dbReference>
<organism evidence="4 5">
    <name type="scientific">Caproicibacter fermentans</name>
    <dbReference type="NCBI Taxonomy" id="2576756"/>
    <lineage>
        <taxon>Bacteria</taxon>
        <taxon>Bacillati</taxon>
        <taxon>Bacillota</taxon>
        <taxon>Clostridia</taxon>
        <taxon>Eubacteriales</taxon>
        <taxon>Acutalibacteraceae</taxon>
        <taxon>Caproicibacter</taxon>
    </lineage>
</organism>
<dbReference type="GO" id="GO:0016887">
    <property type="term" value="F:ATP hydrolysis activity"/>
    <property type="evidence" value="ECO:0007669"/>
    <property type="project" value="InterPro"/>
</dbReference>
<evidence type="ECO:0000256" key="1">
    <source>
        <dbReference type="ARBA" id="ARBA00022741"/>
    </source>
</evidence>
<keyword evidence="1" id="KW-0547">Nucleotide-binding</keyword>
<dbReference type="InterPro" id="IPR003593">
    <property type="entry name" value="AAA+_ATPase"/>
</dbReference>
<dbReference type="EMBL" id="CP060286">
    <property type="protein sequence ID" value="QNK39680.1"/>
    <property type="molecule type" value="Genomic_DNA"/>
</dbReference>
<evidence type="ECO:0000313" key="5">
    <source>
        <dbReference type="Proteomes" id="UP000515909"/>
    </source>
</evidence>